<dbReference type="Pfam" id="PF00174">
    <property type="entry name" value="Oxidored_molyb"/>
    <property type="match status" value="1"/>
</dbReference>
<evidence type="ECO:0000256" key="1">
    <source>
        <dbReference type="SAM" id="SignalP"/>
    </source>
</evidence>
<dbReference type="InterPro" id="IPR036374">
    <property type="entry name" value="OxRdtase_Mopterin-bd_sf"/>
</dbReference>
<dbReference type="InterPro" id="IPR006311">
    <property type="entry name" value="TAT_signal"/>
</dbReference>
<feature type="chain" id="PRO_5045995543" evidence="1">
    <location>
        <begin position="26"/>
        <end position="262"/>
    </location>
</feature>
<gene>
    <name evidence="3" type="ORF">NGM99_19560</name>
</gene>
<keyword evidence="1" id="KW-0732">Signal</keyword>
<protein>
    <submittedName>
        <fullName evidence="3">Molybdopterin-binding protein</fullName>
    </submittedName>
</protein>
<dbReference type="PANTHER" id="PTHR43032:SF2">
    <property type="entry name" value="BLL0505 PROTEIN"/>
    <property type="match status" value="1"/>
</dbReference>
<dbReference type="RefSeq" id="WP_252822100.1">
    <property type="nucleotide sequence ID" value="NZ_JAMXQS010000010.1"/>
</dbReference>
<name>A0ABT1CAY7_9HYPH</name>
<proteinExistence type="predicted"/>
<dbReference type="InterPro" id="IPR000572">
    <property type="entry name" value="OxRdtase_Mopterin-bd_dom"/>
</dbReference>
<reference evidence="3 4" key="1">
    <citation type="submission" date="2022-06" db="EMBL/GenBank/DDBJ databases">
        <title>Mesorhizobium sp. strain RP14 Genome sequencing and assembly.</title>
        <authorList>
            <person name="Kim I."/>
        </authorList>
    </citation>
    <scope>NUCLEOTIDE SEQUENCE [LARGE SCALE GENOMIC DNA]</scope>
    <source>
        <strain evidence="4">RP14(2022)</strain>
    </source>
</reference>
<evidence type="ECO:0000259" key="2">
    <source>
        <dbReference type="Pfam" id="PF00174"/>
    </source>
</evidence>
<dbReference type="CDD" id="cd02108">
    <property type="entry name" value="bact_SO_family_Moco"/>
    <property type="match status" value="1"/>
</dbReference>
<feature type="signal peptide" evidence="1">
    <location>
        <begin position="1"/>
        <end position="25"/>
    </location>
</feature>
<dbReference type="EMBL" id="JAMXQS010000010">
    <property type="protein sequence ID" value="MCO6051990.1"/>
    <property type="molecule type" value="Genomic_DNA"/>
</dbReference>
<comment type="caution">
    <text evidence="3">The sequence shown here is derived from an EMBL/GenBank/DDBJ whole genome shotgun (WGS) entry which is preliminary data.</text>
</comment>
<keyword evidence="4" id="KW-1185">Reference proteome</keyword>
<dbReference type="PROSITE" id="PS51257">
    <property type="entry name" value="PROKAR_LIPOPROTEIN"/>
    <property type="match status" value="1"/>
</dbReference>
<dbReference type="Proteomes" id="UP001205906">
    <property type="component" value="Unassembled WGS sequence"/>
</dbReference>
<evidence type="ECO:0000313" key="3">
    <source>
        <dbReference type="EMBL" id="MCO6051990.1"/>
    </source>
</evidence>
<accession>A0ABT1CAY7</accession>
<dbReference type="SUPFAM" id="SSF56524">
    <property type="entry name" value="Oxidoreductase molybdopterin-binding domain"/>
    <property type="match status" value="1"/>
</dbReference>
<sequence length="262" mass="29449">MSAFKLNRRRFLSAGALGASSLALGGCDVFDGFADRAHPLREFMTGANDLTYRAQRLLAGNRLAPEFSESDIRQPQRPNGVTRPEDDDYQALLANDFRDWRLEVTGLVENPLSLSREQLMAMPSRTQITRHDCVEGWSCIAKWTGVPLALVLEHARVKPTARYVMFWCMDTIERGLSGNVRYSSSIDLIDARHPQTILAYGCNNEALAVANGAPLRVRVERQLGYKMPKYLRRIELVDSFAAIGLGKGGYWEDRGYDWYAGI</sequence>
<feature type="domain" description="Oxidoreductase molybdopterin-binding" evidence="2">
    <location>
        <begin position="96"/>
        <end position="238"/>
    </location>
</feature>
<dbReference type="PANTHER" id="PTHR43032">
    <property type="entry name" value="PROTEIN-METHIONINE-SULFOXIDE REDUCTASE"/>
    <property type="match status" value="1"/>
</dbReference>
<evidence type="ECO:0000313" key="4">
    <source>
        <dbReference type="Proteomes" id="UP001205906"/>
    </source>
</evidence>
<dbReference type="PROSITE" id="PS51318">
    <property type="entry name" value="TAT"/>
    <property type="match status" value="1"/>
</dbReference>
<organism evidence="3 4">
    <name type="scientific">Mesorhizobium liriopis</name>
    <dbReference type="NCBI Taxonomy" id="2953882"/>
    <lineage>
        <taxon>Bacteria</taxon>
        <taxon>Pseudomonadati</taxon>
        <taxon>Pseudomonadota</taxon>
        <taxon>Alphaproteobacteria</taxon>
        <taxon>Hyphomicrobiales</taxon>
        <taxon>Phyllobacteriaceae</taxon>
        <taxon>Mesorhizobium</taxon>
    </lineage>
</organism>
<dbReference type="Gene3D" id="3.90.420.10">
    <property type="entry name" value="Oxidoreductase, molybdopterin-binding domain"/>
    <property type="match status" value="1"/>
</dbReference>